<keyword evidence="3" id="KW-0547">Nucleotide-binding</keyword>
<comment type="similarity">
    <text evidence="1">Belongs to the ABC transporter superfamily.</text>
</comment>
<dbReference type="PANTHER" id="PTHR43776:SF7">
    <property type="entry name" value="D,D-DIPEPTIDE TRANSPORT ATP-BINDING PROTEIN DDPF-RELATED"/>
    <property type="match status" value="1"/>
</dbReference>
<comment type="caution">
    <text evidence="7">The sequence shown here is derived from an EMBL/GenBank/DDBJ whole genome shotgun (WGS) entry which is preliminary data.</text>
</comment>
<dbReference type="AlphaFoldDB" id="A0A921SX54"/>
<reference evidence="7" key="1">
    <citation type="journal article" date="2021" name="PeerJ">
        <title>Extensive microbial diversity within the chicken gut microbiome revealed by metagenomics and culture.</title>
        <authorList>
            <person name="Gilroy R."/>
            <person name="Ravi A."/>
            <person name="Getino M."/>
            <person name="Pursley I."/>
            <person name="Horton D.L."/>
            <person name="Alikhan N.F."/>
            <person name="Baker D."/>
            <person name="Gharbi K."/>
            <person name="Hall N."/>
            <person name="Watson M."/>
            <person name="Adriaenssens E.M."/>
            <person name="Foster-Nyarko E."/>
            <person name="Jarju S."/>
            <person name="Secka A."/>
            <person name="Antonio M."/>
            <person name="Oren A."/>
            <person name="Chaudhuri R.R."/>
            <person name="La Ragione R."/>
            <person name="Hildebrand F."/>
            <person name="Pallen M.J."/>
        </authorList>
    </citation>
    <scope>NUCLEOTIDE SEQUENCE</scope>
    <source>
        <strain evidence="7">ChiGjej5B5-22894</strain>
    </source>
</reference>
<dbReference type="Gene3D" id="3.40.50.300">
    <property type="entry name" value="P-loop containing nucleotide triphosphate hydrolases"/>
    <property type="match status" value="2"/>
</dbReference>
<dbReference type="GO" id="GO:0016887">
    <property type="term" value="F:ATP hydrolysis activity"/>
    <property type="evidence" value="ECO:0007669"/>
    <property type="project" value="InterPro"/>
</dbReference>
<dbReference type="InterPro" id="IPR013563">
    <property type="entry name" value="Oligopep_ABC_C"/>
</dbReference>
<dbReference type="InterPro" id="IPR017871">
    <property type="entry name" value="ABC_transporter-like_CS"/>
</dbReference>
<dbReference type="CDD" id="cd03257">
    <property type="entry name" value="ABC_NikE_OppD_transporters"/>
    <property type="match status" value="2"/>
</dbReference>
<feature type="domain" description="ABC transporter" evidence="6">
    <location>
        <begin position="325"/>
        <end position="564"/>
    </location>
</feature>
<organism evidence="7 8">
    <name type="scientific">Brachybacterium massiliense</name>
    <dbReference type="NCBI Taxonomy" id="1755098"/>
    <lineage>
        <taxon>Bacteria</taxon>
        <taxon>Bacillati</taxon>
        <taxon>Actinomycetota</taxon>
        <taxon>Actinomycetes</taxon>
        <taxon>Micrococcales</taxon>
        <taxon>Dermabacteraceae</taxon>
        <taxon>Brachybacterium</taxon>
    </lineage>
</organism>
<evidence type="ECO:0000256" key="2">
    <source>
        <dbReference type="ARBA" id="ARBA00022448"/>
    </source>
</evidence>
<dbReference type="GO" id="GO:0005524">
    <property type="term" value="F:ATP binding"/>
    <property type="evidence" value="ECO:0007669"/>
    <property type="project" value="UniProtKB-KW"/>
</dbReference>
<dbReference type="SUPFAM" id="SSF52540">
    <property type="entry name" value="P-loop containing nucleoside triphosphate hydrolases"/>
    <property type="match status" value="2"/>
</dbReference>
<dbReference type="Proteomes" id="UP000742460">
    <property type="component" value="Unassembled WGS sequence"/>
</dbReference>
<keyword evidence="4 7" id="KW-0067">ATP-binding</keyword>
<evidence type="ECO:0000256" key="3">
    <source>
        <dbReference type="ARBA" id="ARBA00022741"/>
    </source>
</evidence>
<dbReference type="PROSITE" id="PS00211">
    <property type="entry name" value="ABC_TRANSPORTER_1"/>
    <property type="match status" value="2"/>
</dbReference>
<reference evidence="7" key="2">
    <citation type="submission" date="2021-09" db="EMBL/GenBank/DDBJ databases">
        <authorList>
            <person name="Gilroy R."/>
        </authorList>
    </citation>
    <scope>NUCLEOTIDE SEQUENCE</scope>
    <source>
        <strain evidence="7">ChiGjej5B5-22894</strain>
    </source>
</reference>
<keyword evidence="2" id="KW-0813">Transport</keyword>
<dbReference type="GO" id="GO:0015833">
    <property type="term" value="P:peptide transport"/>
    <property type="evidence" value="ECO:0007669"/>
    <property type="project" value="InterPro"/>
</dbReference>
<feature type="region of interest" description="Disordered" evidence="5">
    <location>
        <begin position="1"/>
        <end position="38"/>
    </location>
</feature>
<feature type="domain" description="ABC transporter" evidence="6">
    <location>
        <begin position="46"/>
        <end position="294"/>
    </location>
</feature>
<dbReference type="PANTHER" id="PTHR43776">
    <property type="entry name" value="TRANSPORT ATP-BINDING PROTEIN"/>
    <property type="match status" value="1"/>
</dbReference>
<gene>
    <name evidence="7" type="ORF">K8V81_05810</name>
</gene>
<evidence type="ECO:0000259" key="6">
    <source>
        <dbReference type="PROSITE" id="PS50893"/>
    </source>
</evidence>
<dbReference type="SMART" id="SM00382">
    <property type="entry name" value="AAA"/>
    <property type="match status" value="2"/>
</dbReference>
<dbReference type="InterPro" id="IPR003439">
    <property type="entry name" value="ABC_transporter-like_ATP-bd"/>
</dbReference>
<dbReference type="InterPro" id="IPR027417">
    <property type="entry name" value="P-loop_NTPase"/>
</dbReference>
<dbReference type="InterPro" id="IPR003593">
    <property type="entry name" value="AAA+_ATPase"/>
</dbReference>
<dbReference type="Pfam" id="PF00005">
    <property type="entry name" value="ABC_tran"/>
    <property type="match status" value="2"/>
</dbReference>
<dbReference type="GO" id="GO:0055085">
    <property type="term" value="P:transmembrane transport"/>
    <property type="evidence" value="ECO:0007669"/>
    <property type="project" value="UniProtKB-ARBA"/>
</dbReference>
<name>A0A921SX54_9MICO</name>
<dbReference type="PROSITE" id="PS50893">
    <property type="entry name" value="ABC_TRANSPORTER_2"/>
    <property type="match status" value="2"/>
</dbReference>
<dbReference type="Pfam" id="PF08352">
    <property type="entry name" value="oligo_HPY"/>
    <property type="match status" value="2"/>
</dbReference>
<protein>
    <submittedName>
        <fullName evidence="7">ABC transporter ATP-binding protein</fullName>
    </submittedName>
</protein>
<evidence type="ECO:0000256" key="4">
    <source>
        <dbReference type="ARBA" id="ARBA00022840"/>
    </source>
</evidence>
<evidence type="ECO:0000313" key="8">
    <source>
        <dbReference type="Proteomes" id="UP000742460"/>
    </source>
</evidence>
<dbReference type="InterPro" id="IPR050319">
    <property type="entry name" value="ABC_transp_ATP-bind"/>
</dbReference>
<accession>A0A921SX54</accession>
<evidence type="ECO:0000256" key="1">
    <source>
        <dbReference type="ARBA" id="ARBA00005417"/>
    </source>
</evidence>
<evidence type="ECO:0000313" key="7">
    <source>
        <dbReference type="EMBL" id="HJG91224.1"/>
    </source>
</evidence>
<proteinExistence type="inferred from homology"/>
<sequence length="575" mass="60598">MSVDDFTLTRPAVGPTVGPGPLPTQAAGTGLLDPAGPSAPPPAIAVDALSIGYTTGGRLTPTVFEASFEVPAGSTTALVGESGSGKTTIASAISGLLAENARLLTGEVRLLGQDVSRLGERGWRSVRGSILGYVPQDPLGSLDPLQTVGGHVTSSVRRARGVSEQEARRIALELLETVHIADAPKKLAAYPHELSGGQLQRILIAGALSGDPAVLIADEPTSALDVTVQKRVLDLLEELREELSLSVLLITHDLSLAAERSDRVVVLQQGRVVEQGRAAEVVAQPAAPYTLQLFRDVPAMTPHKYAPLQQELRGRREGDGAEPAVTVSGVSKSFDGTSRVLEDVDLTVRRGEIHALVGESGSGKTTLARIIAGLTSYDAGRVEVAGTPRPHRPAVVAPDPSALQLVYQNPLAALDPRWKVVDLVAEPLRIAGTGRAAARARALELLARMGIDEAAAARRIGRLSGGQRQRVAIARALILSPSTLVLDEPTSALDVTVQARIIDLLFTLRESDPALTMVFISHDLSLVRQISDSVTVLQRGRVVDQGPAEQVFAAPTSPYTRGLIEAIPRAPQVSR</sequence>
<evidence type="ECO:0000256" key="5">
    <source>
        <dbReference type="SAM" id="MobiDB-lite"/>
    </source>
</evidence>
<dbReference type="EMBL" id="DYUE01000142">
    <property type="protein sequence ID" value="HJG91224.1"/>
    <property type="molecule type" value="Genomic_DNA"/>
</dbReference>